<dbReference type="InterPro" id="IPR051121">
    <property type="entry name" value="FAH"/>
</dbReference>
<name>A0A316EYN5_9BURK</name>
<dbReference type="PANTHER" id="PTHR42796:SF4">
    <property type="entry name" value="FUMARYLACETOACETATE HYDROLASE DOMAIN-CONTAINING PROTEIN 2A"/>
    <property type="match status" value="1"/>
</dbReference>
<keyword evidence="6" id="KW-1185">Reference proteome</keyword>
<dbReference type="InterPro" id="IPR011234">
    <property type="entry name" value="Fumarylacetoacetase-like_C"/>
</dbReference>
<dbReference type="GO" id="GO:0044281">
    <property type="term" value="P:small molecule metabolic process"/>
    <property type="evidence" value="ECO:0007669"/>
    <property type="project" value="UniProtKB-ARBA"/>
</dbReference>
<accession>A0A316EYN5</accession>
<sequence>MINHASASEPSRPVLVSYEGGRGTRVGILVRQQVFDLAEVSATPRYAEMSEVLGDWSLVKDLLRRFDASATNGTTPLALAEVRLLAPVGTPGAIYGAGANYADHAAEMARVNNTVMSGKRGERSWHFVKSSHSVVGPDAVVKLPEGASSVDWEVELAAVIGRQGKNLSLEEALDYVAAYAVSIDLSARDLSRRVDLPEKSPFRMDWLSHKSFDGACPIGPWLVPAEYVKDPQQLDLALSVNGETKQDSNTNQMIFSLAEQIRDLSARITLWPGDVVLTGTPAGVGSSHGHFLRKGDRVSASVAGLGVLEVSIEA</sequence>
<evidence type="ECO:0000256" key="1">
    <source>
        <dbReference type="ARBA" id="ARBA00001946"/>
    </source>
</evidence>
<dbReference type="Pfam" id="PF01557">
    <property type="entry name" value="FAA_hydrolase"/>
    <property type="match status" value="1"/>
</dbReference>
<dbReference type="AlphaFoldDB" id="A0A316EYN5"/>
<comment type="cofactor">
    <cofactor evidence="1">
        <name>Mg(2+)</name>
        <dbReference type="ChEBI" id="CHEBI:18420"/>
    </cofactor>
</comment>
<dbReference type="Proteomes" id="UP000245754">
    <property type="component" value="Unassembled WGS sequence"/>
</dbReference>
<dbReference type="Gene3D" id="3.90.850.10">
    <property type="entry name" value="Fumarylacetoacetase-like, C-terminal domain"/>
    <property type="match status" value="1"/>
</dbReference>
<protein>
    <submittedName>
        <fullName evidence="5">2-keto-4-pentenoate hydratase/2-oxohepta-3-ene-1,7-dioic acid hydratase in catechol pathway</fullName>
    </submittedName>
</protein>
<organism evidence="5 6">
    <name type="scientific">Cupriavidus plantarum</name>
    <dbReference type="NCBI Taxonomy" id="942865"/>
    <lineage>
        <taxon>Bacteria</taxon>
        <taxon>Pseudomonadati</taxon>
        <taxon>Pseudomonadota</taxon>
        <taxon>Betaproteobacteria</taxon>
        <taxon>Burkholderiales</taxon>
        <taxon>Burkholderiaceae</taxon>
        <taxon>Cupriavidus</taxon>
    </lineage>
</organism>
<gene>
    <name evidence="5" type="ORF">C7419_1011228</name>
</gene>
<dbReference type="PANTHER" id="PTHR42796">
    <property type="entry name" value="FUMARYLACETOACETATE HYDROLASE DOMAIN-CONTAINING PROTEIN 2A-RELATED"/>
    <property type="match status" value="1"/>
</dbReference>
<dbReference type="InterPro" id="IPR036663">
    <property type="entry name" value="Fumarylacetoacetase_C_sf"/>
</dbReference>
<dbReference type="GO" id="GO:0003824">
    <property type="term" value="F:catalytic activity"/>
    <property type="evidence" value="ECO:0007669"/>
    <property type="project" value="InterPro"/>
</dbReference>
<dbReference type="OrthoDB" id="9805307at2"/>
<evidence type="ECO:0000256" key="3">
    <source>
        <dbReference type="ARBA" id="ARBA00022723"/>
    </source>
</evidence>
<dbReference type="SUPFAM" id="SSF56529">
    <property type="entry name" value="FAH"/>
    <property type="match status" value="1"/>
</dbReference>
<dbReference type="GO" id="GO:0046872">
    <property type="term" value="F:metal ion binding"/>
    <property type="evidence" value="ECO:0007669"/>
    <property type="project" value="UniProtKB-KW"/>
</dbReference>
<comment type="caution">
    <text evidence="5">The sequence shown here is derived from an EMBL/GenBank/DDBJ whole genome shotgun (WGS) entry which is preliminary data.</text>
</comment>
<dbReference type="RefSeq" id="WP_109581078.1">
    <property type="nucleotide sequence ID" value="NZ_JACBYU010000002.1"/>
</dbReference>
<evidence type="ECO:0000259" key="4">
    <source>
        <dbReference type="Pfam" id="PF01557"/>
    </source>
</evidence>
<dbReference type="EMBL" id="QGGT01000001">
    <property type="protein sequence ID" value="PWK37346.1"/>
    <property type="molecule type" value="Genomic_DNA"/>
</dbReference>
<comment type="similarity">
    <text evidence="2">Belongs to the FAH family.</text>
</comment>
<feature type="domain" description="Fumarylacetoacetase-like C-terminal" evidence="4">
    <location>
        <begin position="94"/>
        <end position="311"/>
    </location>
</feature>
<evidence type="ECO:0000313" key="6">
    <source>
        <dbReference type="Proteomes" id="UP000245754"/>
    </source>
</evidence>
<evidence type="ECO:0000313" key="5">
    <source>
        <dbReference type="EMBL" id="PWK37346.1"/>
    </source>
</evidence>
<reference evidence="5 6" key="1">
    <citation type="submission" date="2018-05" db="EMBL/GenBank/DDBJ databases">
        <title>Genomic Encyclopedia of Type Strains, Phase IV (KMG-V): Genome sequencing to study the core and pangenomes of soil and plant-associated prokaryotes.</title>
        <authorList>
            <person name="Whitman W."/>
        </authorList>
    </citation>
    <scope>NUCLEOTIDE SEQUENCE [LARGE SCALE GENOMIC DNA]</scope>
    <source>
        <strain evidence="5 6">SLV-132</strain>
    </source>
</reference>
<keyword evidence="3" id="KW-0479">Metal-binding</keyword>
<evidence type="ECO:0000256" key="2">
    <source>
        <dbReference type="ARBA" id="ARBA00010211"/>
    </source>
</evidence>
<proteinExistence type="inferred from homology"/>